<proteinExistence type="predicted"/>
<evidence type="ECO:0000259" key="1">
    <source>
        <dbReference type="Pfam" id="PF01764"/>
    </source>
</evidence>
<dbReference type="InParanoid" id="A0A0G4EEG9"/>
<dbReference type="OrthoDB" id="508212at2759"/>
<gene>
    <name evidence="2" type="ORF">Vbra_7101</name>
</gene>
<feature type="domain" description="Fungal lipase-type" evidence="1">
    <location>
        <begin position="67"/>
        <end position="153"/>
    </location>
</feature>
<dbReference type="Pfam" id="PF01764">
    <property type="entry name" value="Lipase_3"/>
    <property type="match status" value="1"/>
</dbReference>
<dbReference type="EMBL" id="CDMY01000189">
    <property type="protein sequence ID" value="CEL93764.1"/>
    <property type="molecule type" value="Genomic_DNA"/>
</dbReference>
<keyword evidence="3" id="KW-1185">Reference proteome</keyword>
<sequence length="256" mass="27436">MNVFVAACVLGPDDTLPELPGWTNVDVISLVETPESEDGGLRETPFLHVLQKKDNSELPAVRAFNAAAFSAVYPAVKAMVDESDAERVVLGGFSLGGPVATFLAVALAMAYPDKRVDAVSFSPLRAFNDAFSTLMQETINARTVVFEWDAIPQGGCAKVPACRADKATGEIVEYAEWPGLIFIKDEDLGEPEDMSSLQIVPAHVCSYLCWAVRISNTTDPVNWCQKAPRSDGLGKGNGMGMSDGDICPFSTESVVL</sequence>
<dbReference type="Gene3D" id="3.40.50.1820">
    <property type="entry name" value="alpha/beta hydrolase"/>
    <property type="match status" value="1"/>
</dbReference>
<dbReference type="InterPro" id="IPR029058">
    <property type="entry name" value="AB_hydrolase_fold"/>
</dbReference>
<dbReference type="VEuPathDB" id="CryptoDB:Vbra_7101"/>
<protein>
    <recommendedName>
        <fullName evidence="1">Fungal lipase-type domain-containing protein</fullName>
    </recommendedName>
</protein>
<name>A0A0G4EEG9_VITBC</name>
<accession>A0A0G4EEG9</accession>
<dbReference type="GO" id="GO:0006629">
    <property type="term" value="P:lipid metabolic process"/>
    <property type="evidence" value="ECO:0007669"/>
    <property type="project" value="InterPro"/>
</dbReference>
<dbReference type="AlphaFoldDB" id="A0A0G4EEG9"/>
<dbReference type="PhylomeDB" id="A0A0G4EEG9"/>
<dbReference type="Proteomes" id="UP000041254">
    <property type="component" value="Unassembled WGS sequence"/>
</dbReference>
<dbReference type="InterPro" id="IPR002921">
    <property type="entry name" value="Fungal_lipase-type"/>
</dbReference>
<dbReference type="SUPFAM" id="SSF53474">
    <property type="entry name" value="alpha/beta-Hydrolases"/>
    <property type="match status" value="1"/>
</dbReference>
<reference evidence="2 3" key="1">
    <citation type="submission" date="2014-11" db="EMBL/GenBank/DDBJ databases">
        <authorList>
            <person name="Zhu J."/>
            <person name="Qi W."/>
            <person name="Song R."/>
        </authorList>
    </citation>
    <scope>NUCLEOTIDE SEQUENCE [LARGE SCALE GENOMIC DNA]</scope>
</reference>
<evidence type="ECO:0000313" key="3">
    <source>
        <dbReference type="Proteomes" id="UP000041254"/>
    </source>
</evidence>
<evidence type="ECO:0000313" key="2">
    <source>
        <dbReference type="EMBL" id="CEL93764.1"/>
    </source>
</evidence>
<organism evidence="2 3">
    <name type="scientific">Vitrella brassicaformis (strain CCMP3155)</name>
    <dbReference type="NCBI Taxonomy" id="1169540"/>
    <lineage>
        <taxon>Eukaryota</taxon>
        <taxon>Sar</taxon>
        <taxon>Alveolata</taxon>
        <taxon>Colpodellida</taxon>
        <taxon>Vitrellaceae</taxon>
        <taxon>Vitrella</taxon>
    </lineage>
</organism>